<dbReference type="PRINTS" id="PR00032">
    <property type="entry name" value="HTHARAC"/>
</dbReference>
<dbReference type="InterPro" id="IPR014710">
    <property type="entry name" value="RmlC-like_jellyroll"/>
</dbReference>
<name>A0A561TSI1_9ACTN</name>
<evidence type="ECO:0000256" key="2">
    <source>
        <dbReference type="ARBA" id="ARBA00023125"/>
    </source>
</evidence>
<evidence type="ECO:0000313" key="6">
    <source>
        <dbReference type="EMBL" id="TWF90076.1"/>
    </source>
</evidence>
<dbReference type="InterPro" id="IPR009057">
    <property type="entry name" value="Homeodomain-like_sf"/>
</dbReference>
<dbReference type="Proteomes" id="UP000317940">
    <property type="component" value="Unassembled WGS sequence"/>
</dbReference>
<dbReference type="SUPFAM" id="SSF51182">
    <property type="entry name" value="RmlC-like cupins"/>
    <property type="match status" value="1"/>
</dbReference>
<dbReference type="SUPFAM" id="SSF46689">
    <property type="entry name" value="Homeodomain-like"/>
    <property type="match status" value="2"/>
</dbReference>
<evidence type="ECO:0000256" key="1">
    <source>
        <dbReference type="ARBA" id="ARBA00023015"/>
    </source>
</evidence>
<dbReference type="Pfam" id="PF12833">
    <property type="entry name" value="HTH_18"/>
    <property type="match status" value="1"/>
</dbReference>
<dbReference type="InterPro" id="IPR011051">
    <property type="entry name" value="RmlC_Cupin_sf"/>
</dbReference>
<keyword evidence="1" id="KW-0805">Transcription regulation</keyword>
<dbReference type="SMART" id="SM00342">
    <property type="entry name" value="HTH_ARAC"/>
    <property type="match status" value="1"/>
</dbReference>
<dbReference type="PANTHER" id="PTHR46796">
    <property type="entry name" value="HTH-TYPE TRANSCRIPTIONAL ACTIVATOR RHAS-RELATED"/>
    <property type="match status" value="1"/>
</dbReference>
<organism evidence="6 7">
    <name type="scientific">Kitasatospora viridis</name>
    <dbReference type="NCBI Taxonomy" id="281105"/>
    <lineage>
        <taxon>Bacteria</taxon>
        <taxon>Bacillati</taxon>
        <taxon>Actinomycetota</taxon>
        <taxon>Actinomycetes</taxon>
        <taxon>Kitasatosporales</taxon>
        <taxon>Streptomycetaceae</taxon>
        <taxon>Kitasatospora</taxon>
    </lineage>
</organism>
<evidence type="ECO:0000256" key="4">
    <source>
        <dbReference type="SAM" id="MobiDB-lite"/>
    </source>
</evidence>
<evidence type="ECO:0000256" key="3">
    <source>
        <dbReference type="ARBA" id="ARBA00023163"/>
    </source>
</evidence>
<evidence type="ECO:0000259" key="5">
    <source>
        <dbReference type="PROSITE" id="PS01124"/>
    </source>
</evidence>
<gene>
    <name evidence="6" type="ORF">FHX73_13120</name>
</gene>
<keyword evidence="3" id="KW-0804">Transcription</keyword>
<dbReference type="Gene3D" id="2.60.120.10">
    <property type="entry name" value="Jelly Rolls"/>
    <property type="match status" value="1"/>
</dbReference>
<protein>
    <submittedName>
        <fullName evidence="6">AraC-like protein</fullName>
    </submittedName>
</protein>
<dbReference type="AlphaFoldDB" id="A0A561TSI1"/>
<feature type="region of interest" description="Disordered" evidence="4">
    <location>
        <begin position="280"/>
        <end position="300"/>
    </location>
</feature>
<proteinExistence type="predicted"/>
<keyword evidence="7" id="KW-1185">Reference proteome</keyword>
<dbReference type="GO" id="GO:0043565">
    <property type="term" value="F:sequence-specific DNA binding"/>
    <property type="evidence" value="ECO:0007669"/>
    <property type="project" value="InterPro"/>
</dbReference>
<reference evidence="6 7" key="1">
    <citation type="submission" date="2019-06" db="EMBL/GenBank/DDBJ databases">
        <title>Sequencing the genomes of 1000 actinobacteria strains.</title>
        <authorList>
            <person name="Klenk H.-P."/>
        </authorList>
    </citation>
    <scope>NUCLEOTIDE SEQUENCE [LARGE SCALE GENOMIC DNA]</scope>
    <source>
        <strain evidence="6 7">DSM 44826</strain>
    </source>
</reference>
<dbReference type="Gene3D" id="1.10.10.60">
    <property type="entry name" value="Homeodomain-like"/>
    <property type="match status" value="2"/>
</dbReference>
<dbReference type="InterPro" id="IPR003313">
    <property type="entry name" value="AraC-bd"/>
</dbReference>
<feature type="domain" description="HTH araC/xylS-type" evidence="5">
    <location>
        <begin position="194"/>
        <end position="292"/>
    </location>
</feature>
<evidence type="ECO:0000313" key="7">
    <source>
        <dbReference type="Proteomes" id="UP000317940"/>
    </source>
</evidence>
<sequence length="300" mass="32927">MRETPAFVHNPRVTIDRPAGLSAGFHANLRQAGVPGLAHAGDQHAPTSWVIGTHAHDTWELYLQLAGPPTRWTVADRTCEVPARGLLMVPPAVPHALAESGPEPYHFYFAALAPAELVPPDDLHPLWRQRRPIVITDAGSLVAPFELFLREVTTHQPQRAAGLACTAALLVIEASRLARSRPPGRHLAMHPAVATAKRHIEHRLAEGLTVDQLATEVRLSPAHFAELFRVETGETPARYRTRLRTERARLLLAETDLTVTAIAVDLGYSSSQHFATAFRRETGETPSRHRRRVRSGGGDG</sequence>
<dbReference type="PROSITE" id="PS01124">
    <property type="entry name" value="HTH_ARAC_FAMILY_2"/>
    <property type="match status" value="1"/>
</dbReference>
<dbReference type="Pfam" id="PF02311">
    <property type="entry name" value="AraC_binding"/>
    <property type="match status" value="1"/>
</dbReference>
<comment type="caution">
    <text evidence="6">The sequence shown here is derived from an EMBL/GenBank/DDBJ whole genome shotgun (WGS) entry which is preliminary data.</text>
</comment>
<accession>A0A561TSI1</accession>
<dbReference type="InterPro" id="IPR020449">
    <property type="entry name" value="Tscrpt_reg_AraC-type_HTH"/>
</dbReference>
<dbReference type="InterPro" id="IPR018060">
    <property type="entry name" value="HTH_AraC"/>
</dbReference>
<dbReference type="EMBL" id="VIWT01000003">
    <property type="protein sequence ID" value="TWF90076.1"/>
    <property type="molecule type" value="Genomic_DNA"/>
</dbReference>
<keyword evidence="2" id="KW-0238">DNA-binding</keyword>
<dbReference type="InterPro" id="IPR050204">
    <property type="entry name" value="AraC_XylS_family_regulators"/>
</dbReference>
<dbReference type="GO" id="GO:0003700">
    <property type="term" value="F:DNA-binding transcription factor activity"/>
    <property type="evidence" value="ECO:0007669"/>
    <property type="project" value="InterPro"/>
</dbReference>